<keyword evidence="2" id="KW-1185">Reference proteome</keyword>
<organism evidence="1 2">
    <name type="scientific">Winogradskyella vincentii</name>
    <dbReference type="NCBI Taxonomy" id="2877122"/>
    <lineage>
        <taxon>Bacteria</taxon>
        <taxon>Pseudomonadati</taxon>
        <taxon>Bacteroidota</taxon>
        <taxon>Flavobacteriia</taxon>
        <taxon>Flavobacteriales</taxon>
        <taxon>Flavobacteriaceae</taxon>
        <taxon>Winogradskyella</taxon>
    </lineage>
</organism>
<evidence type="ECO:0000313" key="1">
    <source>
        <dbReference type="EMBL" id="MCA0154265.1"/>
    </source>
</evidence>
<evidence type="ECO:0008006" key="3">
    <source>
        <dbReference type="Google" id="ProtNLM"/>
    </source>
</evidence>
<comment type="caution">
    <text evidence="1">The sequence shown here is derived from an EMBL/GenBank/DDBJ whole genome shotgun (WGS) entry which is preliminary data.</text>
</comment>
<reference evidence="2" key="1">
    <citation type="submission" date="2023-07" db="EMBL/GenBank/DDBJ databases">
        <authorList>
            <person name="Yue Y."/>
        </authorList>
    </citation>
    <scope>NUCLEOTIDE SEQUENCE [LARGE SCALE GENOMIC DNA]</scope>
    <source>
        <strain evidence="2">2Y89</strain>
    </source>
</reference>
<gene>
    <name evidence="1" type="ORF">LBV24_13635</name>
</gene>
<evidence type="ECO:0000313" key="2">
    <source>
        <dbReference type="Proteomes" id="UP001198402"/>
    </source>
</evidence>
<dbReference type="PROSITE" id="PS51257">
    <property type="entry name" value="PROKAR_LIPOPROTEIN"/>
    <property type="match status" value="1"/>
</dbReference>
<proteinExistence type="predicted"/>
<dbReference type="RefSeq" id="WP_224479213.1">
    <property type="nucleotide sequence ID" value="NZ_JAIUJS010000009.1"/>
</dbReference>
<dbReference type="Proteomes" id="UP001198402">
    <property type="component" value="Unassembled WGS sequence"/>
</dbReference>
<accession>A0ABS7Y4K3</accession>
<dbReference type="EMBL" id="JAIUJS010000009">
    <property type="protein sequence ID" value="MCA0154265.1"/>
    <property type="molecule type" value="Genomic_DNA"/>
</dbReference>
<protein>
    <recommendedName>
        <fullName evidence="3">Lipoprotein</fullName>
    </recommendedName>
</protein>
<name>A0ABS7Y4K3_9FLAO</name>
<sequence>MKNILMLISTLLVTSCANNNIEAEFIEIKNKIARFDVVNNSNKDISKITLEIRFLDSSDNLLLVDTLDYQMGNDYRNEKLPFLKANDKTFIVQSAPDNCLKADIKILEIENIK</sequence>